<dbReference type="GO" id="GO:0000045">
    <property type="term" value="P:autophagosome assembly"/>
    <property type="evidence" value="ECO:0007669"/>
    <property type="project" value="TreeGrafter"/>
</dbReference>
<dbReference type="EMBL" id="AFYH01251187">
    <property type="status" value="NOT_ANNOTATED_CDS"/>
    <property type="molecule type" value="Genomic_DNA"/>
</dbReference>
<dbReference type="KEGG" id="lcm:102347603"/>
<dbReference type="GeneID" id="102347603"/>
<dbReference type="SUPFAM" id="SSF102848">
    <property type="entry name" value="NSFL1 (p97 ATPase) cofactor p47, SEP domain"/>
    <property type="match status" value="1"/>
</dbReference>
<dbReference type="PROSITE" id="PS51399">
    <property type="entry name" value="SEP"/>
    <property type="match status" value="1"/>
</dbReference>
<dbReference type="FunFam" id="3.10.20.90:FF:000164">
    <property type="entry name" value="UBX domain-containing protein 2A"/>
    <property type="match status" value="1"/>
</dbReference>
<protein>
    <recommendedName>
        <fullName evidence="15">UBX domain-containing protein 2A</fullName>
    </recommendedName>
</protein>
<dbReference type="InterPro" id="IPR029071">
    <property type="entry name" value="Ubiquitin-like_domsf"/>
</dbReference>
<dbReference type="InterPro" id="IPR001012">
    <property type="entry name" value="UBX_dom"/>
</dbReference>
<dbReference type="RefSeq" id="XP_064412418.1">
    <property type="nucleotide sequence ID" value="XM_064556348.1"/>
</dbReference>
<dbReference type="RefSeq" id="XP_006013079.1">
    <property type="nucleotide sequence ID" value="XM_006013017.3"/>
</dbReference>
<evidence type="ECO:0000256" key="12">
    <source>
        <dbReference type="ARBA" id="ARBA00023273"/>
    </source>
</evidence>
<keyword evidence="10" id="KW-0333">Golgi apparatus</keyword>
<dbReference type="GO" id="GO:0007030">
    <property type="term" value="P:Golgi organization"/>
    <property type="evidence" value="ECO:0007669"/>
    <property type="project" value="TreeGrafter"/>
</dbReference>
<dbReference type="Proteomes" id="UP000008672">
    <property type="component" value="Unassembled WGS sequence"/>
</dbReference>
<feature type="domain" description="SEP" evidence="17">
    <location>
        <begin position="55"/>
        <end position="120"/>
    </location>
</feature>
<evidence type="ECO:0000256" key="1">
    <source>
        <dbReference type="ARBA" id="ARBA00004123"/>
    </source>
</evidence>
<gene>
    <name evidence="18" type="primary">UBXN2A</name>
</gene>
<evidence type="ECO:0000256" key="14">
    <source>
        <dbReference type="ARBA" id="ARBA00066082"/>
    </source>
</evidence>
<dbReference type="EMBL" id="AFYH01251185">
    <property type="status" value="NOT_ANNOTATED_CDS"/>
    <property type="molecule type" value="Genomic_DNA"/>
</dbReference>
<comment type="subcellular location">
    <subcellularLocation>
        <location evidence="3">Cell projection</location>
        <location evidence="3">Dendrite</location>
    </subcellularLocation>
    <subcellularLocation>
        <location evidence="5">Cytoplasm</location>
    </subcellularLocation>
    <subcellularLocation>
        <location evidence="2">Endoplasmic reticulum</location>
    </subcellularLocation>
    <subcellularLocation>
        <location evidence="6">Golgi apparatus</location>
    </subcellularLocation>
    <subcellularLocation>
        <location evidence="1">Nucleus</location>
    </subcellularLocation>
    <subcellularLocation>
        <location evidence="4">Perikaryon</location>
    </subcellularLocation>
</comment>
<dbReference type="InterPro" id="IPR012989">
    <property type="entry name" value="SEP_domain"/>
</dbReference>
<dbReference type="STRING" id="7897.ENSLACP00000001815"/>
<dbReference type="Gene3D" id="3.10.20.90">
    <property type="entry name" value="Phosphatidylinositol 3-kinase Catalytic Subunit, Chain A, domain 1"/>
    <property type="match status" value="1"/>
</dbReference>
<dbReference type="EMBL" id="AFYH01251183">
    <property type="status" value="NOT_ANNOTATED_CDS"/>
    <property type="molecule type" value="Genomic_DNA"/>
</dbReference>
<dbReference type="GeneTree" id="ENSGT00520000055567"/>
<evidence type="ECO:0000256" key="7">
    <source>
        <dbReference type="ARBA" id="ARBA00022490"/>
    </source>
</evidence>
<dbReference type="PANTHER" id="PTHR23333:SF16">
    <property type="entry name" value="UBX DOMAIN-CONTAINING PROTEIN 2A"/>
    <property type="match status" value="1"/>
</dbReference>
<dbReference type="GO" id="GO:0043204">
    <property type="term" value="C:perikaryon"/>
    <property type="evidence" value="ECO:0007669"/>
    <property type="project" value="UniProtKB-SubCell"/>
</dbReference>
<dbReference type="Gene3D" id="3.30.420.210">
    <property type="entry name" value="SEP domain"/>
    <property type="match status" value="1"/>
</dbReference>
<dbReference type="EMBL" id="AFYH01251186">
    <property type="status" value="NOT_ANNOTATED_CDS"/>
    <property type="molecule type" value="Genomic_DNA"/>
</dbReference>
<dbReference type="GO" id="GO:0061025">
    <property type="term" value="P:membrane fusion"/>
    <property type="evidence" value="ECO:0007669"/>
    <property type="project" value="TreeGrafter"/>
</dbReference>
<dbReference type="SUPFAM" id="SSF54236">
    <property type="entry name" value="Ubiquitin-like"/>
    <property type="match status" value="1"/>
</dbReference>
<dbReference type="OrthoDB" id="25887at2759"/>
<dbReference type="Pfam" id="PF08059">
    <property type="entry name" value="SEP"/>
    <property type="match status" value="1"/>
</dbReference>
<dbReference type="GO" id="GO:0005794">
    <property type="term" value="C:Golgi apparatus"/>
    <property type="evidence" value="ECO:0007669"/>
    <property type="project" value="UniProtKB-SubCell"/>
</dbReference>
<dbReference type="PROSITE" id="PS50033">
    <property type="entry name" value="UBX"/>
    <property type="match status" value="1"/>
</dbReference>
<evidence type="ECO:0000256" key="13">
    <source>
        <dbReference type="ARBA" id="ARBA00053310"/>
    </source>
</evidence>
<feature type="domain" description="UBX" evidence="16">
    <location>
        <begin position="167"/>
        <end position="244"/>
    </location>
</feature>
<dbReference type="GO" id="GO:0060255">
    <property type="term" value="P:regulation of macromolecule metabolic process"/>
    <property type="evidence" value="ECO:0007669"/>
    <property type="project" value="UniProtKB-ARBA"/>
</dbReference>
<dbReference type="GO" id="GO:0005783">
    <property type="term" value="C:endoplasmic reticulum"/>
    <property type="evidence" value="ECO:0007669"/>
    <property type="project" value="UniProtKB-SubCell"/>
</dbReference>
<evidence type="ECO:0000256" key="9">
    <source>
        <dbReference type="ARBA" id="ARBA00022843"/>
    </source>
</evidence>
<evidence type="ECO:0000256" key="8">
    <source>
        <dbReference type="ARBA" id="ARBA00022824"/>
    </source>
</evidence>
<dbReference type="InterPro" id="IPR036241">
    <property type="entry name" value="NSFL1C_SEP_dom_sf"/>
</dbReference>
<dbReference type="Pfam" id="PF00789">
    <property type="entry name" value="UBX"/>
    <property type="match status" value="1"/>
</dbReference>
<dbReference type="InParanoid" id="H2ZWP4"/>
<keyword evidence="7" id="KW-0963">Cytoplasm</keyword>
<comment type="subunit">
    <text evidence="14">Part of a complex composed of STUB1/CHIP, VCP/p97, CHRNA3, and UBXN2A that modulates the ubiquitination and endoplasmic reticulum-associated degradation (ERAD) of CHRNA3. Within the complex UBXN2A acts as a scaffold protein required for the interaction of CHRNA3 with VCP/p97, this interaction also inhibits CHRNA3 ubiquitination by STUB1/CHIP and subsequently ERAD. Interacts (via SEP domain) with CHRNA3 and interacts (via UBX domain) with VCP/P97; these interactions are required for the interaction of CHRNA3 with the STUB1-VCP-UBXN2A complex. Interacts with HSPA9/MOT-2 (via SBD domain); the interaction inhibits HSPA9/MOT-2 interaction with and degradation of p53, thereby promotes p53 translocation to the nucleus. Interacts with RICTOR.</text>
</comment>
<proteinExistence type="predicted"/>
<evidence type="ECO:0000259" key="17">
    <source>
        <dbReference type="PROSITE" id="PS51399"/>
    </source>
</evidence>
<dbReference type="PANTHER" id="PTHR23333">
    <property type="entry name" value="UBX DOMAIN CONTAINING PROTEIN"/>
    <property type="match status" value="1"/>
</dbReference>
<dbReference type="EMBL" id="AFYH01251182">
    <property type="status" value="NOT_ANNOTATED_CDS"/>
    <property type="molecule type" value="Genomic_DNA"/>
</dbReference>
<keyword evidence="8" id="KW-0256">Endoplasmic reticulum</keyword>
<dbReference type="OMA" id="SRCQRSC"/>
<keyword evidence="19" id="KW-1185">Reference proteome</keyword>
<dbReference type="GO" id="GO:0043161">
    <property type="term" value="P:proteasome-mediated ubiquitin-dependent protein catabolic process"/>
    <property type="evidence" value="ECO:0007669"/>
    <property type="project" value="TreeGrafter"/>
</dbReference>
<reference evidence="19" key="1">
    <citation type="submission" date="2011-08" db="EMBL/GenBank/DDBJ databases">
        <title>The draft genome of Latimeria chalumnae.</title>
        <authorList>
            <person name="Di Palma F."/>
            <person name="Alfoldi J."/>
            <person name="Johnson J."/>
            <person name="Berlin A."/>
            <person name="Gnerre S."/>
            <person name="Jaffe D."/>
            <person name="MacCallum I."/>
            <person name="Young S."/>
            <person name="Walker B.J."/>
            <person name="Lander E."/>
            <person name="Lindblad-Toh K."/>
        </authorList>
    </citation>
    <scope>NUCLEOTIDE SEQUENCE [LARGE SCALE GENOMIC DNA]</scope>
    <source>
        <strain evidence="19">Wild caught</strain>
    </source>
</reference>
<dbReference type="GO" id="GO:0005829">
    <property type="term" value="C:cytosol"/>
    <property type="evidence" value="ECO:0007669"/>
    <property type="project" value="TreeGrafter"/>
</dbReference>
<organism evidence="18 19">
    <name type="scientific">Latimeria chalumnae</name>
    <name type="common">Coelacanth</name>
    <dbReference type="NCBI Taxonomy" id="7897"/>
    <lineage>
        <taxon>Eukaryota</taxon>
        <taxon>Metazoa</taxon>
        <taxon>Chordata</taxon>
        <taxon>Craniata</taxon>
        <taxon>Vertebrata</taxon>
        <taxon>Euteleostomi</taxon>
        <taxon>Coelacanthiformes</taxon>
        <taxon>Coelacanthidae</taxon>
        <taxon>Latimeria</taxon>
    </lineage>
</organism>
<keyword evidence="9" id="KW-0832">Ubl conjugation</keyword>
<evidence type="ECO:0000259" key="16">
    <source>
        <dbReference type="PROSITE" id="PS50033"/>
    </source>
</evidence>
<dbReference type="SMART" id="SM00166">
    <property type="entry name" value="UBX"/>
    <property type="match status" value="1"/>
</dbReference>
<evidence type="ECO:0000256" key="6">
    <source>
        <dbReference type="ARBA" id="ARBA00004555"/>
    </source>
</evidence>
<name>H2ZWP4_LATCH</name>
<evidence type="ECO:0000256" key="5">
    <source>
        <dbReference type="ARBA" id="ARBA00004496"/>
    </source>
</evidence>
<reference evidence="18" key="2">
    <citation type="submission" date="2025-08" db="UniProtKB">
        <authorList>
            <consortium name="Ensembl"/>
        </authorList>
    </citation>
    <scope>IDENTIFICATION</scope>
</reference>
<reference evidence="18" key="3">
    <citation type="submission" date="2025-09" db="UniProtKB">
        <authorList>
            <consortium name="Ensembl"/>
        </authorList>
    </citation>
    <scope>IDENTIFICATION</scope>
</reference>
<dbReference type="EMBL" id="AFYH01251181">
    <property type="status" value="NOT_ANNOTATED_CDS"/>
    <property type="molecule type" value="Genomic_DNA"/>
</dbReference>
<dbReference type="EMBL" id="AFYH01251184">
    <property type="status" value="NOT_ANNOTATED_CDS"/>
    <property type="molecule type" value="Genomic_DNA"/>
</dbReference>
<keyword evidence="11" id="KW-0539">Nucleus</keyword>
<evidence type="ECO:0000256" key="2">
    <source>
        <dbReference type="ARBA" id="ARBA00004240"/>
    </source>
</evidence>
<dbReference type="FunCoup" id="H2ZWP4">
    <property type="interactions" value="1489"/>
</dbReference>
<evidence type="ECO:0000313" key="19">
    <source>
        <dbReference type="Proteomes" id="UP000008672"/>
    </source>
</evidence>
<accession>H2ZWP4</accession>
<dbReference type="HOGENOM" id="CLU_029402_3_1_1"/>
<dbReference type="GO" id="GO:0031468">
    <property type="term" value="P:nuclear membrane reassembly"/>
    <property type="evidence" value="ECO:0007669"/>
    <property type="project" value="TreeGrafter"/>
</dbReference>
<dbReference type="SMART" id="SM00553">
    <property type="entry name" value="SEP"/>
    <property type="match status" value="1"/>
</dbReference>
<keyword evidence="12" id="KW-0966">Cell projection</keyword>
<dbReference type="FunFam" id="3.30.420.210:FF:000004">
    <property type="entry name" value="UBX domain-containing protein 2A"/>
    <property type="match status" value="1"/>
</dbReference>
<evidence type="ECO:0000256" key="3">
    <source>
        <dbReference type="ARBA" id="ARBA00004279"/>
    </source>
</evidence>
<evidence type="ECO:0000256" key="10">
    <source>
        <dbReference type="ARBA" id="ARBA00023034"/>
    </source>
</evidence>
<dbReference type="CTD" id="165324"/>
<dbReference type="CDD" id="cd17160">
    <property type="entry name" value="UBX_UBXN2A"/>
    <property type="match status" value="1"/>
</dbReference>
<evidence type="ECO:0000256" key="4">
    <source>
        <dbReference type="ARBA" id="ARBA00004484"/>
    </source>
</evidence>
<comment type="function">
    <text evidence="13">Acts to repress the ubiquitination and subsequent endoplasmic reticulum-associated degradation of CHRNA3 by the STUB1-VCP-UBXN2A complex in cortical neurons. Also acts to promote the translocation of CHRNA3 to the plasma membrane and subsequently increases plasma membrane acetylcholine-gated ion-channel activation. Plays a role in the inhibition of STUB1-mediated TP53 degradation, via its interaction with HSPA9 which acts to inhibit TP53 binding to HSPA9. Positively mediates the ubiquitination and proteosomal degradation of RICTOR, may thereby act as a negative regulator of the mTORC2 pathway.</text>
</comment>
<dbReference type="AlphaFoldDB" id="H2ZWP4"/>
<evidence type="ECO:0000256" key="11">
    <source>
        <dbReference type="ARBA" id="ARBA00023242"/>
    </source>
</evidence>
<dbReference type="GO" id="GO:0005634">
    <property type="term" value="C:nucleus"/>
    <property type="evidence" value="ECO:0007669"/>
    <property type="project" value="UniProtKB-SubCell"/>
</dbReference>
<sequence>MKGLENTQDLNGGWFFKGDSDGSLLNGGEHDESTFFDSLFEETQKIAAVTNGENKADIVIKLWKNGFTVNDEEIRSYTDVANQQFLESVRKGELPLELQKVFHEQELDVKVEDKKDKVYLTTKPVFHPFSGRGYRLGSATPRITTEAQNGLKNAEKETDIPSVLLNDLEPITCIQIWLADGRKLVQKFNLSHKISHIRAFVENIQGATHGTFFTLATSFPYRELRDETLNIQEADLHNAVIVQRLSKIDTVRSS</sequence>
<evidence type="ECO:0000256" key="15">
    <source>
        <dbReference type="ARBA" id="ARBA00073763"/>
    </source>
</evidence>
<dbReference type="Bgee" id="ENSLACG00000001620">
    <property type="expression patterns" value="Expressed in post-anal tail muscle and 6 other cell types or tissues"/>
</dbReference>
<evidence type="ECO:0000313" key="18">
    <source>
        <dbReference type="Ensembl" id="ENSLACP00000001815.1"/>
    </source>
</evidence>
<dbReference type="GO" id="GO:0043130">
    <property type="term" value="F:ubiquitin binding"/>
    <property type="evidence" value="ECO:0007669"/>
    <property type="project" value="TreeGrafter"/>
</dbReference>
<dbReference type="eggNOG" id="KOG2086">
    <property type="taxonomic scope" value="Eukaryota"/>
</dbReference>
<dbReference type="GO" id="GO:0030425">
    <property type="term" value="C:dendrite"/>
    <property type="evidence" value="ECO:0007669"/>
    <property type="project" value="UniProtKB-SubCell"/>
</dbReference>
<dbReference type="Ensembl" id="ENSLACT00000001828.1">
    <property type="protein sequence ID" value="ENSLACP00000001815.1"/>
    <property type="gene ID" value="ENSLACG00000001620.1"/>
</dbReference>